<dbReference type="InParanoid" id="E4ZHL4"/>
<dbReference type="OMA" id="ACDTIYN"/>
<dbReference type="STRING" id="985895.E4ZHL4"/>
<dbReference type="Pfam" id="PF10294">
    <property type="entry name" value="Methyltransf_16"/>
    <property type="match status" value="2"/>
</dbReference>
<reference evidence="3" key="1">
    <citation type="journal article" date="2011" name="Nat. Commun.">
        <title>Effector diversification within compartments of the Leptosphaeria maculans genome affected by Repeat-Induced Point mutations.</title>
        <authorList>
            <person name="Rouxel T."/>
            <person name="Grandaubert J."/>
            <person name="Hane J.K."/>
            <person name="Hoede C."/>
            <person name="van de Wouw A.P."/>
            <person name="Couloux A."/>
            <person name="Dominguez V."/>
            <person name="Anthouard V."/>
            <person name="Bally P."/>
            <person name="Bourras S."/>
            <person name="Cozijnsen A.J."/>
            <person name="Ciuffetti L.M."/>
            <person name="Degrave A."/>
            <person name="Dilmaghani A."/>
            <person name="Duret L."/>
            <person name="Fudal I."/>
            <person name="Goodwin S.B."/>
            <person name="Gout L."/>
            <person name="Glaser N."/>
            <person name="Linglin J."/>
            <person name="Kema G.H.J."/>
            <person name="Lapalu N."/>
            <person name="Lawrence C.B."/>
            <person name="May K."/>
            <person name="Meyer M."/>
            <person name="Ollivier B."/>
            <person name="Poulain J."/>
            <person name="Schoch C.L."/>
            <person name="Simon A."/>
            <person name="Spatafora J.W."/>
            <person name="Stachowiak A."/>
            <person name="Turgeon B.G."/>
            <person name="Tyler B.M."/>
            <person name="Vincent D."/>
            <person name="Weissenbach J."/>
            <person name="Amselem J."/>
            <person name="Quesneville H."/>
            <person name="Oliver R.P."/>
            <person name="Wincker P."/>
            <person name="Balesdent M.-H."/>
            <person name="Howlett B.J."/>
        </authorList>
    </citation>
    <scope>NUCLEOTIDE SEQUENCE [LARGE SCALE GENOMIC DNA]</scope>
    <source>
        <strain evidence="3">JN3 / isolate v23.1.3 / race Av1-4-5-6-7-8</strain>
    </source>
</reference>
<dbReference type="AlphaFoldDB" id="E4ZHL4"/>
<evidence type="ECO:0000313" key="3">
    <source>
        <dbReference type="Proteomes" id="UP000002668"/>
    </source>
</evidence>
<dbReference type="Proteomes" id="UP000002668">
    <property type="component" value="Genome"/>
</dbReference>
<keyword evidence="3" id="KW-1185">Reference proteome</keyword>
<dbReference type="InterPro" id="IPR019410">
    <property type="entry name" value="Methyltransf_16"/>
</dbReference>
<gene>
    <name evidence="2" type="ORF">LEMA_P058810.1</name>
</gene>
<dbReference type="VEuPathDB" id="FungiDB:LEMA_P058810.1"/>
<dbReference type="SUPFAM" id="SSF53335">
    <property type="entry name" value="S-adenosyl-L-methionine-dependent methyltransferases"/>
    <property type="match status" value="1"/>
</dbReference>
<dbReference type="FunCoup" id="E4ZHL4">
    <property type="interactions" value="5"/>
</dbReference>
<dbReference type="GO" id="GO:0005829">
    <property type="term" value="C:cytosol"/>
    <property type="evidence" value="ECO:0007669"/>
    <property type="project" value="TreeGrafter"/>
</dbReference>
<sequence>MHLTAILGTEPLVDAEEARSSNRAEAFIIFSQAIPSQSLGFIDAQAATLELTVAGHDLVIHQSRGLLTSDRKEGTTGAVVWKVTPLFASWISSPTNFLFTNHLLTPTSPVLELGAGVSGIVALSLGPLVAKYTATDQPYVLKLLRQNITTNLHTLTPPKKKPPPPRTKSPHPRPKNPSLPPNILVQALDWETDDVSQSDSLDLLIACDCIYNEALIEPLNSTCAALCRRRRDSQSPTLCLIAQQLRSPDVFAAWLQSFCDKFTVWQVPDEMLDEGLRQGSGFVVHVGIVR</sequence>
<feature type="region of interest" description="Disordered" evidence="1">
    <location>
        <begin position="152"/>
        <end position="180"/>
    </location>
</feature>
<feature type="compositionally biased region" description="Basic residues" evidence="1">
    <location>
        <begin position="158"/>
        <end position="174"/>
    </location>
</feature>
<dbReference type="PANTHER" id="PTHR14614:SF109">
    <property type="entry name" value="RIBOSOMAL LYSINE N-METHYLTRANSFERASE 5"/>
    <property type="match status" value="1"/>
</dbReference>
<dbReference type="PANTHER" id="PTHR14614">
    <property type="entry name" value="HEPATOCELLULAR CARCINOMA-ASSOCIATED ANTIGEN"/>
    <property type="match status" value="1"/>
</dbReference>
<organism evidence="3">
    <name type="scientific">Leptosphaeria maculans (strain JN3 / isolate v23.1.3 / race Av1-4-5-6-7-8)</name>
    <name type="common">Blackleg fungus</name>
    <name type="synonym">Phoma lingam</name>
    <dbReference type="NCBI Taxonomy" id="985895"/>
    <lineage>
        <taxon>Eukaryota</taxon>
        <taxon>Fungi</taxon>
        <taxon>Dikarya</taxon>
        <taxon>Ascomycota</taxon>
        <taxon>Pezizomycotina</taxon>
        <taxon>Dothideomycetes</taxon>
        <taxon>Pleosporomycetidae</taxon>
        <taxon>Pleosporales</taxon>
        <taxon>Pleosporineae</taxon>
        <taxon>Leptosphaeriaceae</taxon>
        <taxon>Plenodomus</taxon>
        <taxon>Plenodomus lingam/Leptosphaeria maculans species complex</taxon>
    </lineage>
</organism>
<proteinExistence type="predicted"/>
<dbReference type="HOGENOM" id="CLU_051532_1_1_1"/>
<dbReference type="eggNOG" id="KOG1018">
    <property type="taxonomic scope" value="Eukaryota"/>
</dbReference>
<evidence type="ECO:0008006" key="4">
    <source>
        <dbReference type="Google" id="ProtNLM"/>
    </source>
</evidence>
<evidence type="ECO:0000313" key="2">
    <source>
        <dbReference type="EMBL" id="CBX90847.1"/>
    </source>
</evidence>
<dbReference type="Gene3D" id="3.40.50.150">
    <property type="entry name" value="Vaccinia Virus protein VP39"/>
    <property type="match status" value="1"/>
</dbReference>
<dbReference type="GO" id="GO:0008757">
    <property type="term" value="F:S-adenosylmethionine-dependent methyltransferase activity"/>
    <property type="evidence" value="ECO:0007669"/>
    <property type="project" value="UniProtKB-ARBA"/>
</dbReference>
<dbReference type="GO" id="GO:0032991">
    <property type="term" value="C:protein-containing complex"/>
    <property type="evidence" value="ECO:0007669"/>
    <property type="project" value="TreeGrafter"/>
</dbReference>
<protein>
    <recommendedName>
        <fullName evidence="4">Diaminohydroxyphosphoribosylamino-pyrimidine deaminase</fullName>
    </recommendedName>
</protein>
<dbReference type="InterPro" id="IPR029063">
    <property type="entry name" value="SAM-dependent_MTases_sf"/>
</dbReference>
<dbReference type="OrthoDB" id="2529286at2759"/>
<name>E4ZHL4_LEPMJ</name>
<evidence type="ECO:0000256" key="1">
    <source>
        <dbReference type="SAM" id="MobiDB-lite"/>
    </source>
</evidence>
<dbReference type="EMBL" id="FP929065">
    <property type="protein sequence ID" value="CBX90847.1"/>
    <property type="molecule type" value="Genomic_DNA"/>
</dbReference>
<accession>E4ZHL4</accession>